<protein>
    <recommendedName>
        <fullName evidence="1">DNA (cytosine-5-)-methyltransferase</fullName>
        <ecNumber evidence="1">2.1.1.37</ecNumber>
    </recommendedName>
</protein>
<dbReference type="Pfam" id="PF00145">
    <property type="entry name" value="DNA_methylase"/>
    <property type="match status" value="1"/>
</dbReference>
<dbReference type="PROSITE" id="PS51679">
    <property type="entry name" value="SAM_MT_C5"/>
    <property type="match status" value="1"/>
</dbReference>
<feature type="active site" evidence="6">
    <location>
        <position position="97"/>
    </location>
</feature>
<dbReference type="PANTHER" id="PTHR10629">
    <property type="entry name" value="CYTOSINE-SPECIFIC METHYLTRANSFERASE"/>
    <property type="match status" value="1"/>
</dbReference>
<evidence type="ECO:0000256" key="5">
    <source>
        <dbReference type="ARBA" id="ARBA00022747"/>
    </source>
</evidence>
<name>A0A1E7XHX1_9LACO</name>
<dbReference type="GO" id="GO:0003886">
    <property type="term" value="F:DNA (cytosine-5-)-methyltransferase activity"/>
    <property type="evidence" value="ECO:0007669"/>
    <property type="project" value="UniProtKB-EC"/>
</dbReference>
<evidence type="ECO:0000256" key="1">
    <source>
        <dbReference type="ARBA" id="ARBA00011975"/>
    </source>
</evidence>
<dbReference type="SUPFAM" id="SSF53335">
    <property type="entry name" value="S-adenosyl-L-methionine-dependent methyltransferases"/>
    <property type="match status" value="1"/>
</dbReference>
<dbReference type="PANTHER" id="PTHR10629:SF52">
    <property type="entry name" value="DNA (CYTOSINE-5)-METHYLTRANSFERASE 1"/>
    <property type="match status" value="1"/>
</dbReference>
<gene>
    <name evidence="7" type="primary">haeIIIM</name>
    <name evidence="7" type="ORF">LASUN_04270</name>
</gene>
<dbReference type="PROSITE" id="PS00094">
    <property type="entry name" value="C5_MTASE_1"/>
    <property type="match status" value="1"/>
</dbReference>
<dbReference type="InterPro" id="IPR029063">
    <property type="entry name" value="SAM-dependent_MTases_sf"/>
</dbReference>
<dbReference type="RefSeq" id="WP_083274397.1">
    <property type="nucleotide sequence ID" value="NZ_MIQE01000005.1"/>
</dbReference>
<dbReference type="REBASE" id="178548">
    <property type="entry name" value="M1.LsuCGDORF4270P"/>
</dbReference>
<proteinExistence type="inferred from homology"/>
<keyword evidence="4 6" id="KW-0949">S-adenosyl-L-methionine</keyword>
<dbReference type="EC" id="2.1.1.37" evidence="1"/>
<evidence type="ECO:0000256" key="3">
    <source>
        <dbReference type="ARBA" id="ARBA00022679"/>
    </source>
</evidence>
<evidence type="ECO:0000313" key="7">
    <source>
        <dbReference type="EMBL" id="OFA12710.1"/>
    </source>
</evidence>
<keyword evidence="5" id="KW-0680">Restriction system</keyword>
<comment type="caution">
    <text evidence="7">The sequence shown here is derived from an EMBL/GenBank/DDBJ whole genome shotgun (WGS) entry which is preliminary data.</text>
</comment>
<dbReference type="GO" id="GO:0003677">
    <property type="term" value="F:DNA binding"/>
    <property type="evidence" value="ECO:0007669"/>
    <property type="project" value="TreeGrafter"/>
</dbReference>
<evidence type="ECO:0000256" key="6">
    <source>
        <dbReference type="PROSITE-ProRule" id="PRU01016"/>
    </source>
</evidence>
<dbReference type="InterPro" id="IPR050390">
    <property type="entry name" value="C5-Methyltransferase"/>
</dbReference>
<dbReference type="Proteomes" id="UP000177010">
    <property type="component" value="Unassembled WGS sequence"/>
</dbReference>
<dbReference type="Gene3D" id="3.90.120.10">
    <property type="entry name" value="DNA Methylase, subunit A, domain 2"/>
    <property type="match status" value="1"/>
</dbReference>
<dbReference type="AlphaFoldDB" id="A0A1E7XHX1"/>
<dbReference type="GO" id="GO:0044027">
    <property type="term" value="P:negative regulation of gene expression via chromosomal CpG island methylation"/>
    <property type="evidence" value="ECO:0007669"/>
    <property type="project" value="TreeGrafter"/>
</dbReference>
<dbReference type="InterPro" id="IPR018117">
    <property type="entry name" value="C5_DNA_meth_AS"/>
</dbReference>
<dbReference type="GO" id="GO:0009307">
    <property type="term" value="P:DNA restriction-modification system"/>
    <property type="evidence" value="ECO:0007669"/>
    <property type="project" value="UniProtKB-KW"/>
</dbReference>
<organism evidence="7 8">
    <name type="scientific">Lentilactobacillus sunkii</name>
    <dbReference type="NCBI Taxonomy" id="481719"/>
    <lineage>
        <taxon>Bacteria</taxon>
        <taxon>Bacillati</taxon>
        <taxon>Bacillota</taxon>
        <taxon>Bacilli</taxon>
        <taxon>Lactobacillales</taxon>
        <taxon>Lactobacillaceae</taxon>
        <taxon>Lentilactobacillus</taxon>
    </lineage>
</organism>
<comment type="similarity">
    <text evidence="6">Belongs to the class I-like SAM-binding methyltransferase superfamily. C5-methyltransferase family.</text>
</comment>
<dbReference type="EMBL" id="MIQE01000005">
    <property type="protein sequence ID" value="OFA12710.1"/>
    <property type="molecule type" value="Genomic_DNA"/>
</dbReference>
<sequence>MKNKRKNLKSYVSLFSSSGVGDYGFYKAGFSLVASNELLERRMNVQRYNALSKDPKTYITGDIQLNKTKEAIYSRIDAWITKHNKDGLDLLVATPPCQGISVANHYKKDSDLNRNSLVLQSIIIAENTEPKIIVFENINRFLTTACTDTNGKTYEINTVIYNHLQSKYNILGKEINFKDYGANSSRPRTLVIALRKDIFPNVSPIKLFPDRVAPKTLRDVIGDLEPLKKMGEISDSDILHEFKAYRSDMRAWIHDLKQGENAFDNKDPMKRPHHMIGGRFIPNVNKNGDKYKRQIWDKVAPAVHTRNDILASQNTVHPVDDRVFSIRELMRMMNVPSEFRWSKESYDELNGMTHEKKRIWLKKNEINIRQSLGEAVPTIIFEQVGKKAGKLIDGLYTNEFIRD</sequence>
<dbReference type="InterPro" id="IPR001525">
    <property type="entry name" value="C5_MeTfrase"/>
</dbReference>
<keyword evidence="3 6" id="KW-0808">Transferase</keyword>
<dbReference type="Gene3D" id="3.40.50.150">
    <property type="entry name" value="Vaccinia Virus protein VP39"/>
    <property type="match status" value="1"/>
</dbReference>
<dbReference type="GO" id="GO:0032259">
    <property type="term" value="P:methylation"/>
    <property type="evidence" value="ECO:0007669"/>
    <property type="project" value="UniProtKB-KW"/>
</dbReference>
<evidence type="ECO:0000256" key="2">
    <source>
        <dbReference type="ARBA" id="ARBA00022603"/>
    </source>
</evidence>
<dbReference type="STRING" id="481719.LASUN_04270"/>
<reference evidence="7 8" key="1">
    <citation type="submission" date="2016-09" db="EMBL/GenBank/DDBJ databases">
        <title>Genome Sequence of Lactobacillus sunkii Strain CG01.</title>
        <authorList>
            <person name="Poehlein A."/>
            <person name="Gabris C."/>
            <person name="Bengelsdorf F.R."/>
            <person name="Duerre P."/>
            <person name="Daniel R."/>
        </authorList>
    </citation>
    <scope>NUCLEOTIDE SEQUENCE [LARGE SCALE GENOMIC DNA]</scope>
    <source>
        <strain evidence="7 8">CG_D</strain>
    </source>
</reference>
<accession>A0A1E7XHX1</accession>
<evidence type="ECO:0000313" key="8">
    <source>
        <dbReference type="Proteomes" id="UP000177010"/>
    </source>
</evidence>
<keyword evidence="2 6" id="KW-0489">Methyltransferase</keyword>
<evidence type="ECO:0000256" key="4">
    <source>
        <dbReference type="ARBA" id="ARBA00022691"/>
    </source>
</evidence>